<accession>X0WVG0</accession>
<evidence type="ECO:0000313" key="1">
    <source>
        <dbReference type="EMBL" id="GAG16741.1"/>
    </source>
</evidence>
<reference evidence="1" key="1">
    <citation type="journal article" date="2014" name="Front. Microbiol.">
        <title>High frequency of phylogenetically diverse reductive dehalogenase-homologous genes in deep subseafloor sedimentary metagenomes.</title>
        <authorList>
            <person name="Kawai M."/>
            <person name="Futagami T."/>
            <person name="Toyoda A."/>
            <person name="Takaki Y."/>
            <person name="Nishi S."/>
            <person name="Hori S."/>
            <person name="Arai W."/>
            <person name="Tsubouchi T."/>
            <person name="Morono Y."/>
            <person name="Uchiyama I."/>
            <person name="Ito T."/>
            <person name="Fujiyama A."/>
            <person name="Inagaki F."/>
            <person name="Takami H."/>
        </authorList>
    </citation>
    <scope>NUCLEOTIDE SEQUENCE</scope>
    <source>
        <strain evidence="1">Expedition CK06-06</strain>
    </source>
</reference>
<sequence>EDVDAFTKNEKLGFFMEYISSEGGLKNYRPDFIARTTDGKFYILETKGEVDINVPRKDERARVWCQDVLQITGQSWRYARIDQQLFEAHYYGSLRELLLATERT</sequence>
<name>X0WVG0_9ZZZZ</name>
<comment type="caution">
    <text evidence="1">The sequence shown here is derived from an EMBL/GenBank/DDBJ whole genome shotgun (WGS) entry which is preliminary data.</text>
</comment>
<dbReference type="AlphaFoldDB" id="X0WVG0"/>
<dbReference type="EMBL" id="BARS01039246">
    <property type="protein sequence ID" value="GAG16741.1"/>
    <property type="molecule type" value="Genomic_DNA"/>
</dbReference>
<proteinExistence type="predicted"/>
<feature type="non-terminal residue" evidence="1">
    <location>
        <position position="1"/>
    </location>
</feature>
<organism evidence="1">
    <name type="scientific">marine sediment metagenome</name>
    <dbReference type="NCBI Taxonomy" id="412755"/>
    <lineage>
        <taxon>unclassified sequences</taxon>
        <taxon>metagenomes</taxon>
        <taxon>ecological metagenomes</taxon>
    </lineage>
</organism>
<protein>
    <submittedName>
        <fullName evidence="1">Uncharacterized protein</fullName>
    </submittedName>
</protein>
<gene>
    <name evidence="1" type="ORF">S01H1_59951</name>
</gene>